<evidence type="ECO:0000313" key="5">
    <source>
        <dbReference type="Proteomes" id="UP000005388"/>
    </source>
</evidence>
<dbReference type="SUPFAM" id="SSF55874">
    <property type="entry name" value="ATPase domain of HSP90 chaperone/DNA topoisomerase II/histidine kinase"/>
    <property type="match status" value="1"/>
</dbReference>
<dbReference type="PANTHER" id="PTHR24421:SF63">
    <property type="entry name" value="SENSOR HISTIDINE KINASE DESK"/>
    <property type="match status" value="1"/>
</dbReference>
<evidence type="ECO:0000256" key="1">
    <source>
        <dbReference type="ARBA" id="ARBA00022679"/>
    </source>
</evidence>
<keyword evidence="5" id="KW-1185">Reference proteome</keyword>
<dbReference type="AlphaFoldDB" id="G5KGY7"/>
<protein>
    <submittedName>
        <fullName evidence="4">ATPase/histidine kinase/DNA gyrase B/HSP90 domain protein</fullName>
    </submittedName>
</protein>
<dbReference type="Proteomes" id="UP000005388">
    <property type="component" value="Unassembled WGS sequence"/>
</dbReference>
<keyword evidence="1" id="KW-0808">Transferase</keyword>
<dbReference type="STRING" id="764291.STRUR_1381"/>
<reference evidence="4 5" key="1">
    <citation type="journal article" date="2014" name="Int. J. Syst. Evol. Microbiol.">
        <title>Phylogenomics and the dynamic genome evolution of the genus Streptococcus.</title>
        <authorList>
            <consortium name="The Broad Institute Genome Sequencing Platform"/>
            <person name="Richards V.P."/>
            <person name="Palmer S.R."/>
            <person name="Pavinski Bitar P.D."/>
            <person name="Qin X."/>
            <person name="Weinstock G.M."/>
            <person name="Highlander S.K."/>
            <person name="Town C.D."/>
            <person name="Burne R.A."/>
            <person name="Stanhope M.J."/>
        </authorList>
    </citation>
    <scope>NUCLEOTIDE SEQUENCE [LARGE SCALE GENOMIC DNA]</scope>
    <source>
        <strain evidence="4 5">2285-97</strain>
    </source>
</reference>
<dbReference type="CDD" id="cd16917">
    <property type="entry name" value="HATPase_UhpB-NarQ-NarX-like"/>
    <property type="match status" value="1"/>
</dbReference>
<dbReference type="InterPro" id="IPR036890">
    <property type="entry name" value="HATPase_C_sf"/>
</dbReference>
<keyword evidence="2 4" id="KW-0418">Kinase</keyword>
<dbReference type="PANTHER" id="PTHR24421">
    <property type="entry name" value="NITRATE/NITRITE SENSOR PROTEIN NARX-RELATED"/>
    <property type="match status" value="1"/>
</dbReference>
<organism evidence="4 5">
    <name type="scientific">Streptococcus urinalis 2285-97</name>
    <dbReference type="NCBI Taxonomy" id="764291"/>
    <lineage>
        <taxon>Bacteria</taxon>
        <taxon>Bacillati</taxon>
        <taxon>Bacillota</taxon>
        <taxon>Bacilli</taxon>
        <taxon>Lactobacillales</taxon>
        <taxon>Streptococcaceae</taxon>
        <taxon>Streptococcus</taxon>
    </lineage>
</organism>
<evidence type="ECO:0000256" key="2">
    <source>
        <dbReference type="ARBA" id="ARBA00022777"/>
    </source>
</evidence>
<keyword evidence="3" id="KW-0902">Two-component regulatory system</keyword>
<evidence type="ECO:0000256" key="3">
    <source>
        <dbReference type="ARBA" id="ARBA00023012"/>
    </source>
</evidence>
<dbReference type="GO" id="GO:0016301">
    <property type="term" value="F:kinase activity"/>
    <property type="evidence" value="ECO:0007669"/>
    <property type="project" value="UniProtKB-KW"/>
</dbReference>
<comment type="caution">
    <text evidence="4">The sequence shown here is derived from an EMBL/GenBank/DDBJ whole genome shotgun (WGS) entry which is preliminary data.</text>
</comment>
<dbReference type="EMBL" id="AEUZ02000001">
    <property type="protein sequence ID" value="EHJ56754.1"/>
    <property type="molecule type" value="Genomic_DNA"/>
</dbReference>
<proteinExistence type="predicted"/>
<name>G5KGY7_9STRE</name>
<sequence length="173" mass="19726">MMTVKTELAQTLLEMGQIESAKKEITDLQMISKDSMANVRQIVQSLKDHNLNEELLILKNMLELAGIRFNVINDELIQHLPSSLQAKITMILRELATNIVKHSHAETCKIIFNKKKTDLLIDYEDDGVGFEEVNGHELHSIKERLIPIQGQMTIISKSNPTNIQIRIPMEVEI</sequence>
<dbReference type="eggNOG" id="COG4585">
    <property type="taxonomic scope" value="Bacteria"/>
</dbReference>
<evidence type="ECO:0000313" key="4">
    <source>
        <dbReference type="EMBL" id="EHJ56754.1"/>
    </source>
</evidence>
<dbReference type="Gene3D" id="3.30.565.10">
    <property type="entry name" value="Histidine kinase-like ATPase, C-terminal domain"/>
    <property type="match status" value="1"/>
</dbReference>
<dbReference type="InterPro" id="IPR050482">
    <property type="entry name" value="Sensor_HK_TwoCompSys"/>
</dbReference>
<accession>G5KGY7</accession>
<gene>
    <name evidence="4" type="ORF">STRUR_1381</name>
</gene>
<dbReference type="GO" id="GO:0000160">
    <property type="term" value="P:phosphorelay signal transduction system"/>
    <property type="evidence" value="ECO:0007669"/>
    <property type="project" value="UniProtKB-KW"/>
</dbReference>